<proteinExistence type="predicted"/>
<keyword evidence="2" id="KW-1185">Reference proteome</keyword>
<dbReference type="Proteomes" id="UP001150062">
    <property type="component" value="Unassembled WGS sequence"/>
</dbReference>
<reference evidence="1" key="1">
    <citation type="submission" date="2022-08" db="EMBL/GenBank/DDBJ databases">
        <title>Novel sulfate-reducing endosymbionts in the free-living metamonad Anaeramoeba.</title>
        <authorList>
            <person name="Jerlstrom-Hultqvist J."/>
            <person name="Cepicka I."/>
            <person name="Gallot-Lavallee L."/>
            <person name="Salas-Leiva D."/>
            <person name="Curtis B.A."/>
            <person name="Zahonova K."/>
            <person name="Pipaliya S."/>
            <person name="Dacks J."/>
            <person name="Roger A.J."/>
        </authorList>
    </citation>
    <scope>NUCLEOTIDE SEQUENCE</scope>
    <source>
        <strain evidence="1">Schooner1</strain>
    </source>
</reference>
<accession>A0ABQ8X5F5</accession>
<dbReference type="Gene3D" id="3.30.70.850">
    <property type="entry name" value="Peptidase S8, pro-domain"/>
    <property type="match status" value="1"/>
</dbReference>
<protein>
    <submittedName>
        <fullName evidence="1">Uncharacterized protein</fullName>
    </submittedName>
</protein>
<dbReference type="InterPro" id="IPR038466">
    <property type="entry name" value="S8_pro-domain_sf"/>
</dbReference>
<dbReference type="EMBL" id="JAOAOG010000342">
    <property type="protein sequence ID" value="KAJ6226469.1"/>
    <property type="molecule type" value="Genomic_DNA"/>
</dbReference>
<sequence>MNSKQNTEEGTQEYIVKIHPNTNIEEIAASCGFEIKKQLKIGKKKNYFLLKKSSNMEQDLDKLKSMVDYIEENKVVNYRHKNKNL</sequence>
<name>A0ABQ8X5F5_9EUKA</name>
<comment type="caution">
    <text evidence="1">The sequence shown here is derived from an EMBL/GenBank/DDBJ whole genome shotgun (WGS) entry which is preliminary data.</text>
</comment>
<organism evidence="1 2">
    <name type="scientific">Anaeramoeba flamelloides</name>
    <dbReference type="NCBI Taxonomy" id="1746091"/>
    <lineage>
        <taxon>Eukaryota</taxon>
        <taxon>Metamonada</taxon>
        <taxon>Anaeramoebidae</taxon>
        <taxon>Anaeramoeba</taxon>
    </lineage>
</organism>
<evidence type="ECO:0000313" key="2">
    <source>
        <dbReference type="Proteomes" id="UP001150062"/>
    </source>
</evidence>
<gene>
    <name evidence="1" type="ORF">M0813_10685</name>
</gene>
<evidence type="ECO:0000313" key="1">
    <source>
        <dbReference type="EMBL" id="KAJ6226469.1"/>
    </source>
</evidence>